<dbReference type="Pfam" id="PF07495">
    <property type="entry name" value="Y_Y_Y"/>
    <property type="match status" value="1"/>
</dbReference>
<dbReference type="InterPro" id="IPR011123">
    <property type="entry name" value="Y_Y_Y"/>
</dbReference>
<dbReference type="PROSITE" id="PS50110">
    <property type="entry name" value="RESPONSE_REGULATORY"/>
    <property type="match status" value="1"/>
</dbReference>
<dbReference type="Pfam" id="PF00512">
    <property type="entry name" value="HisKA"/>
    <property type="match status" value="1"/>
</dbReference>
<dbReference type="InterPro" id="IPR013783">
    <property type="entry name" value="Ig-like_fold"/>
</dbReference>
<dbReference type="PRINTS" id="PR00344">
    <property type="entry name" value="BCTRLSENSOR"/>
</dbReference>
<evidence type="ECO:0000256" key="6">
    <source>
        <dbReference type="PROSITE-ProRule" id="PRU00169"/>
    </source>
</evidence>
<keyword evidence="10" id="KW-0547">Nucleotide-binding</keyword>
<dbReference type="SUPFAM" id="SSF47384">
    <property type="entry name" value="Homodimeric domain of signal transducing histidine kinase"/>
    <property type="match status" value="1"/>
</dbReference>
<dbReference type="EMBL" id="CP136920">
    <property type="protein sequence ID" value="WOO39528.1"/>
    <property type="molecule type" value="Genomic_DNA"/>
</dbReference>
<protein>
    <recommendedName>
        <fullName evidence="2">histidine kinase</fullName>
        <ecNumber evidence="2">2.7.13.3</ecNumber>
    </recommendedName>
</protein>
<keyword evidence="11" id="KW-1185">Reference proteome</keyword>
<dbReference type="CDD" id="cd17546">
    <property type="entry name" value="REC_hyHK_CKI1_RcsC-like"/>
    <property type="match status" value="1"/>
</dbReference>
<keyword evidence="5" id="KW-0418">Kinase</keyword>
<dbReference type="InterPro" id="IPR001789">
    <property type="entry name" value="Sig_transdc_resp-reg_receiver"/>
</dbReference>
<dbReference type="InterPro" id="IPR003594">
    <property type="entry name" value="HATPase_dom"/>
</dbReference>
<dbReference type="SUPFAM" id="SSF63829">
    <property type="entry name" value="Calcium-dependent phosphotriesterase"/>
    <property type="match status" value="1"/>
</dbReference>
<dbReference type="SUPFAM" id="SSF52172">
    <property type="entry name" value="CheY-like"/>
    <property type="match status" value="1"/>
</dbReference>
<dbReference type="PANTHER" id="PTHR43047">
    <property type="entry name" value="TWO-COMPONENT HISTIDINE PROTEIN KINASE"/>
    <property type="match status" value="1"/>
</dbReference>
<keyword evidence="7" id="KW-1133">Transmembrane helix</keyword>
<dbReference type="CDD" id="cd00082">
    <property type="entry name" value="HisKA"/>
    <property type="match status" value="1"/>
</dbReference>
<keyword evidence="7" id="KW-0812">Transmembrane</keyword>
<dbReference type="Pfam" id="PF02518">
    <property type="entry name" value="HATPase_c"/>
    <property type="match status" value="1"/>
</dbReference>
<evidence type="ECO:0000256" key="1">
    <source>
        <dbReference type="ARBA" id="ARBA00000085"/>
    </source>
</evidence>
<keyword evidence="10" id="KW-0067">ATP-binding</keyword>
<evidence type="ECO:0000313" key="10">
    <source>
        <dbReference type="EMBL" id="WOO39528.1"/>
    </source>
</evidence>
<keyword evidence="3 6" id="KW-0597">Phosphoprotein</keyword>
<dbReference type="SMART" id="SM00448">
    <property type="entry name" value="REC"/>
    <property type="match status" value="1"/>
</dbReference>
<keyword evidence="7" id="KW-0472">Membrane</keyword>
<dbReference type="GO" id="GO:0005524">
    <property type="term" value="F:ATP binding"/>
    <property type="evidence" value="ECO:0007669"/>
    <property type="project" value="UniProtKB-KW"/>
</dbReference>
<dbReference type="Pfam" id="PF00072">
    <property type="entry name" value="Response_reg"/>
    <property type="match status" value="1"/>
</dbReference>
<dbReference type="SUPFAM" id="SSF47226">
    <property type="entry name" value="Histidine-containing phosphotransfer domain, HPT domain"/>
    <property type="match status" value="1"/>
</dbReference>
<organism evidence="10 11">
    <name type="scientific">Rubellicoccus peritrichatus</name>
    <dbReference type="NCBI Taxonomy" id="3080537"/>
    <lineage>
        <taxon>Bacteria</taxon>
        <taxon>Pseudomonadati</taxon>
        <taxon>Verrucomicrobiota</taxon>
        <taxon>Opitutia</taxon>
        <taxon>Puniceicoccales</taxon>
        <taxon>Cerasicoccaceae</taxon>
        <taxon>Rubellicoccus</taxon>
    </lineage>
</organism>
<dbReference type="GO" id="GO:0000155">
    <property type="term" value="F:phosphorelay sensor kinase activity"/>
    <property type="evidence" value="ECO:0007669"/>
    <property type="project" value="InterPro"/>
</dbReference>
<name>A0AAQ3QTM1_9BACT</name>
<reference evidence="10 11" key="1">
    <citation type="submission" date="2023-10" db="EMBL/GenBank/DDBJ databases">
        <title>Rubellicoccus peritrichatus gen. nov., sp. nov., isolated from an algae of coral reef tank.</title>
        <authorList>
            <person name="Luo J."/>
        </authorList>
    </citation>
    <scope>NUCLEOTIDE SEQUENCE [LARGE SCALE GENOMIC DNA]</scope>
    <source>
        <strain evidence="10 11">CR14</strain>
    </source>
</reference>
<sequence>MSHLPKHWYALLLLTFTPFGLIALEKGTPPVRTFTPDEYNAGAQNTAAAQSDDGLMYFANSDGVLVYDGEYWSLLDTGESGLTRDVKPTRDGRIWVAGSHDFGWIDIDSNTFTSLKEKVTSEENPLGETWHLFEDKDKIIIVSAQRLINWQNEAISYEFMKSEGRLVPMQLGDRLLIHQRGEGLKDVTNPEHKLLFTDTEVANGGINFIENIDDERMIIGTFDKGFFYYDGRKVEPVDTEFSKSFSNFLGSNSTLIDNQSIAAGTYNHGVFLLDFNGEFIDRFGEETGLLGDSAWNVFVDRFGDLWIPQNRGISLVQLSAPYTLFDKRHGLNAEVIFDLERRDGKLYAGTYNGIYMLEPGTPKGTSPYWYSVGNNNQIVWNLTSDSAGMFASLERNIEKIQSKDSEIVFESNRACTFLEKIPGKTDLYLSGIYSDLAILSWDGAKFSIFKEWPLFGGITSVAYLDDNLVWFGTVQKGLLSGNISRMINSEEESKFDSILNPENNEAFSWSYVVPMAAGILIISDAGIFHTQGSNTKLTTVKNSPLSLGVNAFGVNFDNGNFDDQVWITYPIEQNGKRIYRMAKITWPSGNHPPEFKILNAEGIDELGDIHSLLIEDEGELAWIGGSGGIVRHELTERPEPEPVATLMTQTTFYQDEEQMDVNSPQPVFNFPVDRAHFEFATPIFTEDKKLYQTRMMGLENHWSEPSPTPFREFTNLAEGHYTFEARSIDPSGENPSIPASFSFVVLPPWYRTIAAYIVYVVLLLFIGWLYMRWRTIALRKKNLALEAAVEERTIELVQTNVQLAKANSAKNDFLASVSHEIRNPMNGVVGLTALLKDSLNDSKEYGEKIKQLDSTSGHLKSLLDDLLDFSALEENKVSLKPSPFYLGDELDTIEEIYRPVAEKKSLTLEVIKLGETNLTLLGDAGKVRQILANLIGNAIKFTEKGGVKLEVCVEVNESQADLHCLVIDTGPGIPQELQKTVFGKFQRGVFDQKGGPSGMGLGLSISSRLATMMDAKIGLSSSDSSGTTFHFDVTLPIVQGDLANASGLTEATIAALHGKHVLLVEDQEYNRIVAEELLARLGLTVVSAESGEIGLKKFEEEHFDVVLLDNNLPGISGIEVAEVIRSGEKRETPIIAISAHVTKRDRDNYDRIGINATVAKPFTNSELKRTLARILIDDAMLDASTSDEPKMSGLFGMLRFIANGDEAKLKSMVAGVLKELQEQLDNCRKYMNSGDWEQADKYTHSALSSARLIGDEDLQREAKALHEAALNKDEGEVQKRLEVIKPMLDKILQYPVEF</sequence>
<proteinExistence type="predicted"/>
<comment type="catalytic activity">
    <reaction evidence="1">
        <text>ATP + protein L-histidine = ADP + protein N-phospho-L-histidine.</text>
        <dbReference type="EC" id="2.7.13.3"/>
    </reaction>
</comment>
<dbReference type="Gene3D" id="3.40.50.2300">
    <property type="match status" value="1"/>
</dbReference>
<evidence type="ECO:0000259" key="9">
    <source>
        <dbReference type="PROSITE" id="PS50110"/>
    </source>
</evidence>
<evidence type="ECO:0000256" key="5">
    <source>
        <dbReference type="ARBA" id="ARBA00022777"/>
    </source>
</evidence>
<dbReference type="KEGG" id="puo:RZN69_12965"/>
<dbReference type="InterPro" id="IPR005467">
    <property type="entry name" value="His_kinase_dom"/>
</dbReference>
<dbReference type="InterPro" id="IPR004358">
    <property type="entry name" value="Sig_transdc_His_kin-like_C"/>
</dbReference>
<dbReference type="Gene3D" id="1.20.120.160">
    <property type="entry name" value="HPT domain"/>
    <property type="match status" value="1"/>
</dbReference>
<evidence type="ECO:0000259" key="8">
    <source>
        <dbReference type="PROSITE" id="PS50109"/>
    </source>
</evidence>
<dbReference type="RefSeq" id="WP_317831454.1">
    <property type="nucleotide sequence ID" value="NZ_CP136920.1"/>
</dbReference>
<dbReference type="Gene3D" id="1.10.287.130">
    <property type="match status" value="1"/>
</dbReference>
<dbReference type="InterPro" id="IPR011006">
    <property type="entry name" value="CheY-like_superfamily"/>
</dbReference>
<dbReference type="InterPro" id="IPR003661">
    <property type="entry name" value="HisK_dim/P_dom"/>
</dbReference>
<accession>A0AAQ3QTM1</accession>
<dbReference type="EC" id="2.7.13.3" evidence="2"/>
<dbReference type="InterPro" id="IPR036097">
    <property type="entry name" value="HisK_dim/P_sf"/>
</dbReference>
<feature type="modified residue" description="4-aspartylphosphate" evidence="6">
    <location>
        <position position="1109"/>
    </location>
</feature>
<dbReference type="PANTHER" id="PTHR43047:SF78">
    <property type="entry name" value="SENSORY_REGULATORY PROTEIN RPFC"/>
    <property type="match status" value="1"/>
</dbReference>
<evidence type="ECO:0000313" key="11">
    <source>
        <dbReference type="Proteomes" id="UP001304300"/>
    </source>
</evidence>
<evidence type="ECO:0000256" key="2">
    <source>
        <dbReference type="ARBA" id="ARBA00012438"/>
    </source>
</evidence>
<dbReference type="Proteomes" id="UP001304300">
    <property type="component" value="Chromosome"/>
</dbReference>
<feature type="domain" description="Response regulatory" evidence="9">
    <location>
        <begin position="1060"/>
        <end position="1175"/>
    </location>
</feature>
<gene>
    <name evidence="10" type="ORF">RZN69_12965</name>
</gene>
<evidence type="ECO:0000256" key="4">
    <source>
        <dbReference type="ARBA" id="ARBA00022679"/>
    </source>
</evidence>
<dbReference type="InterPro" id="IPR036890">
    <property type="entry name" value="HATPase_C_sf"/>
</dbReference>
<feature type="domain" description="Histidine kinase" evidence="8">
    <location>
        <begin position="816"/>
        <end position="1037"/>
    </location>
</feature>
<evidence type="ECO:0000256" key="7">
    <source>
        <dbReference type="SAM" id="Phobius"/>
    </source>
</evidence>
<dbReference type="SMART" id="SM00388">
    <property type="entry name" value="HisKA"/>
    <property type="match status" value="1"/>
</dbReference>
<dbReference type="PROSITE" id="PS50109">
    <property type="entry name" value="HIS_KIN"/>
    <property type="match status" value="1"/>
</dbReference>
<dbReference type="InterPro" id="IPR036641">
    <property type="entry name" value="HPT_dom_sf"/>
</dbReference>
<evidence type="ECO:0000256" key="3">
    <source>
        <dbReference type="ARBA" id="ARBA00022553"/>
    </source>
</evidence>
<feature type="transmembrane region" description="Helical" evidence="7">
    <location>
        <begin position="749"/>
        <end position="771"/>
    </location>
</feature>
<keyword evidence="4" id="KW-0808">Transferase</keyword>
<dbReference type="SUPFAM" id="SSF55874">
    <property type="entry name" value="ATPase domain of HSP90 chaperone/DNA topoisomerase II/histidine kinase"/>
    <property type="match status" value="1"/>
</dbReference>
<dbReference type="InterPro" id="IPR015943">
    <property type="entry name" value="WD40/YVTN_repeat-like_dom_sf"/>
</dbReference>
<dbReference type="Gene3D" id="2.60.40.10">
    <property type="entry name" value="Immunoglobulins"/>
    <property type="match status" value="1"/>
</dbReference>
<dbReference type="Gene3D" id="3.30.565.10">
    <property type="entry name" value="Histidine kinase-like ATPase, C-terminal domain"/>
    <property type="match status" value="1"/>
</dbReference>
<dbReference type="Gene3D" id="2.130.10.10">
    <property type="entry name" value="YVTN repeat-like/Quinoprotein amine dehydrogenase"/>
    <property type="match status" value="1"/>
</dbReference>
<dbReference type="SMART" id="SM00387">
    <property type="entry name" value="HATPase_c"/>
    <property type="match status" value="1"/>
</dbReference>